<protein>
    <recommendedName>
        <fullName evidence="3">Dockerin domain-containing protein</fullName>
    </recommendedName>
</protein>
<organism evidence="4 5">
    <name type="scientific">Segatella copri</name>
    <dbReference type="NCBI Taxonomy" id="165179"/>
    <lineage>
        <taxon>Bacteria</taxon>
        <taxon>Pseudomonadati</taxon>
        <taxon>Bacteroidota</taxon>
        <taxon>Bacteroidia</taxon>
        <taxon>Bacteroidales</taxon>
        <taxon>Prevotellaceae</taxon>
        <taxon>Segatella</taxon>
    </lineage>
</organism>
<dbReference type="InterPro" id="IPR044060">
    <property type="entry name" value="Bacterial_rp_domain"/>
</dbReference>
<dbReference type="PROSITE" id="PS51766">
    <property type="entry name" value="DOCKERIN"/>
    <property type="match status" value="1"/>
</dbReference>
<dbReference type="Pfam" id="PF18998">
    <property type="entry name" value="Flg_new_2"/>
    <property type="match status" value="1"/>
</dbReference>
<accession>A0A6I2TVY7</accession>
<dbReference type="RefSeq" id="WP_154480949.1">
    <property type="nucleotide sequence ID" value="NZ_VUNF01000011.1"/>
</dbReference>
<feature type="region of interest" description="Disordered" evidence="1">
    <location>
        <begin position="199"/>
        <end position="224"/>
    </location>
</feature>
<evidence type="ECO:0000256" key="1">
    <source>
        <dbReference type="SAM" id="MobiDB-lite"/>
    </source>
</evidence>
<dbReference type="CDD" id="cd14256">
    <property type="entry name" value="Dockerin_I"/>
    <property type="match status" value="1"/>
</dbReference>
<dbReference type="InterPro" id="IPR002105">
    <property type="entry name" value="Dockerin_1_rpt"/>
</dbReference>
<sequence>MKRIIKYGIMAWLLLFFSGSLLMAAVPGDFNPSNPPEPMANFKVVTKCSTNAYTSGDGTYASGSEVYISTSANDINYQFAYWLKDGIKYTEDQYFTYIVGKESVTFEAVYDFVPVNPAEPSASNAYRVYLESSPKGCCSFNRASGAKEEAGNYLEIAVYPKQGYEFLGWFDNGKKIGSSQTFYYFMPTKEVTLTARFEYNPTNPDEPNGTGQTGVSNNSAGDVNNDGVINTSDAVLLTNHYVEGTTSEISSSVADLNSDGVINTTDAVLLINKYVNGSK</sequence>
<gene>
    <name evidence="4" type="ORF">FYJ72_07400</name>
</gene>
<comment type="caution">
    <text evidence="4">The sequence shown here is derived from an EMBL/GenBank/DDBJ whole genome shotgun (WGS) entry which is preliminary data.</text>
</comment>
<evidence type="ECO:0000256" key="2">
    <source>
        <dbReference type="SAM" id="SignalP"/>
    </source>
</evidence>
<keyword evidence="2" id="KW-0732">Signal</keyword>
<dbReference type="Proteomes" id="UP000450161">
    <property type="component" value="Unassembled WGS sequence"/>
</dbReference>
<dbReference type="Gene3D" id="1.10.1330.10">
    <property type="entry name" value="Dockerin domain"/>
    <property type="match status" value="1"/>
</dbReference>
<feature type="chain" id="PRO_5026286953" description="Dockerin domain-containing protein" evidence="2">
    <location>
        <begin position="25"/>
        <end position="279"/>
    </location>
</feature>
<feature type="signal peptide" evidence="2">
    <location>
        <begin position="1"/>
        <end position="24"/>
    </location>
</feature>
<dbReference type="Pfam" id="PF00404">
    <property type="entry name" value="Dockerin_1"/>
    <property type="match status" value="1"/>
</dbReference>
<dbReference type="GO" id="GO:0004553">
    <property type="term" value="F:hydrolase activity, hydrolyzing O-glycosyl compounds"/>
    <property type="evidence" value="ECO:0007669"/>
    <property type="project" value="InterPro"/>
</dbReference>
<name>A0A6I2TVY7_9BACT</name>
<dbReference type="SUPFAM" id="SSF63446">
    <property type="entry name" value="Type I dockerin domain"/>
    <property type="match status" value="1"/>
</dbReference>
<dbReference type="InterPro" id="IPR016134">
    <property type="entry name" value="Dockerin_dom"/>
</dbReference>
<proteinExistence type="predicted"/>
<feature type="compositionally biased region" description="Polar residues" evidence="1">
    <location>
        <begin position="200"/>
        <end position="224"/>
    </location>
</feature>
<dbReference type="InterPro" id="IPR036439">
    <property type="entry name" value="Dockerin_dom_sf"/>
</dbReference>
<dbReference type="EMBL" id="VUNF01000011">
    <property type="protein sequence ID" value="MST77505.1"/>
    <property type="molecule type" value="Genomic_DNA"/>
</dbReference>
<dbReference type="GO" id="GO:0000272">
    <property type="term" value="P:polysaccharide catabolic process"/>
    <property type="evidence" value="ECO:0007669"/>
    <property type="project" value="InterPro"/>
</dbReference>
<feature type="domain" description="Dockerin" evidence="3">
    <location>
        <begin position="216"/>
        <end position="279"/>
    </location>
</feature>
<evidence type="ECO:0000313" key="5">
    <source>
        <dbReference type="Proteomes" id="UP000450161"/>
    </source>
</evidence>
<evidence type="ECO:0000313" key="4">
    <source>
        <dbReference type="EMBL" id="MST77505.1"/>
    </source>
</evidence>
<dbReference type="AlphaFoldDB" id="A0A6I2TVY7"/>
<evidence type="ECO:0000259" key="3">
    <source>
        <dbReference type="PROSITE" id="PS51766"/>
    </source>
</evidence>
<reference evidence="4 5" key="1">
    <citation type="submission" date="2019-08" db="EMBL/GenBank/DDBJ databases">
        <title>In-depth cultivation of the pig gut microbiome towards novel bacterial diversity and tailored functional studies.</title>
        <authorList>
            <person name="Wylensek D."/>
            <person name="Hitch T.C.A."/>
            <person name="Clavel T."/>
        </authorList>
    </citation>
    <scope>NUCLEOTIDE SEQUENCE [LARGE SCALE GENOMIC DNA]</scope>
    <source>
        <strain evidence="4 5">LKV-178-WT-2C</strain>
    </source>
</reference>